<protein>
    <submittedName>
        <fullName evidence="3">Uncharacterized protein</fullName>
    </submittedName>
</protein>
<feature type="chain" id="PRO_5043956571" evidence="2">
    <location>
        <begin position="31"/>
        <end position="464"/>
    </location>
</feature>
<accession>A0AAV9UDD9</accession>
<evidence type="ECO:0000313" key="4">
    <source>
        <dbReference type="Proteomes" id="UP001375240"/>
    </source>
</evidence>
<keyword evidence="4" id="KW-1185">Reference proteome</keyword>
<reference evidence="3 4" key="1">
    <citation type="submission" date="2019-10" db="EMBL/GenBank/DDBJ databases">
        <authorList>
            <person name="Palmer J.M."/>
        </authorList>
    </citation>
    <scope>NUCLEOTIDE SEQUENCE [LARGE SCALE GENOMIC DNA]</scope>
    <source>
        <strain evidence="3 4">TWF696</strain>
    </source>
</reference>
<keyword evidence="2" id="KW-0732">Signal</keyword>
<evidence type="ECO:0000256" key="2">
    <source>
        <dbReference type="SAM" id="SignalP"/>
    </source>
</evidence>
<name>A0AAV9UDD9_9PEZI</name>
<dbReference type="EMBL" id="JAVHNQ010000009">
    <property type="protein sequence ID" value="KAK6338824.1"/>
    <property type="molecule type" value="Genomic_DNA"/>
</dbReference>
<gene>
    <name evidence="3" type="ORF">TWF696_009632</name>
</gene>
<comment type="caution">
    <text evidence="3">The sequence shown here is derived from an EMBL/GenBank/DDBJ whole genome shotgun (WGS) entry which is preliminary data.</text>
</comment>
<dbReference type="Proteomes" id="UP001375240">
    <property type="component" value="Unassembled WGS sequence"/>
</dbReference>
<organism evidence="3 4">
    <name type="scientific">Orbilia brochopaga</name>
    <dbReference type="NCBI Taxonomy" id="3140254"/>
    <lineage>
        <taxon>Eukaryota</taxon>
        <taxon>Fungi</taxon>
        <taxon>Dikarya</taxon>
        <taxon>Ascomycota</taxon>
        <taxon>Pezizomycotina</taxon>
        <taxon>Orbiliomycetes</taxon>
        <taxon>Orbiliales</taxon>
        <taxon>Orbiliaceae</taxon>
        <taxon>Orbilia</taxon>
    </lineage>
</organism>
<dbReference type="AlphaFoldDB" id="A0AAV9UDD9"/>
<sequence length="464" mass="51244">MLSNVYIPNRSRSLLCTIINVSALLSAVSAQRVTLDLINESLGSDAPAVLQHENSRRLYAVDPAETTCWTFGGSAAWYLEQLPAPGGIQSQTRFRLRAPMADLGGTGEEYMTENIADNDRFSYFQFSPEYRTDLETWIPSELVLSRADPPFGSYPEVITPNNPIQPGDILTPDSPGPPHKQYINPNPFFRAPGTMGTNHGDPTDYLFATTRYPEEIATSQSRSMVRLQIGRILDAPQTYPPTRFEESKSPEEPITGTRTRQSAPLISPVVDENAPRQSPNAPPRRQGLDLTAFPEHMPHIWIDPRRGTAFPVRRTRLEDLPDIMNPPDDVADYLEDLPEFPAPNPNINPWLMRRPDAYQFPAADSDGEDFDYLQNMATRYSMQAALDSPGFLPPLRNLINNAPGGTGQMAVEEASEPSVHAGDTDGLTTYYSGGGSDRGLDEEETLVTENEVAGTTTLEDTTGN</sequence>
<evidence type="ECO:0000256" key="1">
    <source>
        <dbReference type="SAM" id="MobiDB-lite"/>
    </source>
</evidence>
<evidence type="ECO:0000313" key="3">
    <source>
        <dbReference type="EMBL" id="KAK6338824.1"/>
    </source>
</evidence>
<feature type="region of interest" description="Disordered" evidence="1">
    <location>
        <begin position="417"/>
        <end position="445"/>
    </location>
</feature>
<feature type="region of interest" description="Disordered" evidence="1">
    <location>
        <begin position="234"/>
        <end position="289"/>
    </location>
</feature>
<proteinExistence type="predicted"/>
<feature type="signal peptide" evidence="2">
    <location>
        <begin position="1"/>
        <end position="30"/>
    </location>
</feature>